<evidence type="ECO:0000313" key="4">
    <source>
        <dbReference type="Proteomes" id="UP001549099"/>
    </source>
</evidence>
<dbReference type="RefSeq" id="WP_354197256.1">
    <property type="nucleotide sequence ID" value="NZ_JBEPLW010000012.1"/>
</dbReference>
<feature type="compositionally biased region" description="Low complexity" evidence="1">
    <location>
        <begin position="42"/>
        <end position="57"/>
    </location>
</feature>
<dbReference type="PROSITE" id="PS51257">
    <property type="entry name" value="PROKAR_LIPOPROTEIN"/>
    <property type="match status" value="1"/>
</dbReference>
<name>A0ABV2GBW0_9BACL</name>
<organism evidence="3 4">
    <name type="scientific">Bhargavaea ullalensis</name>
    <dbReference type="NCBI Taxonomy" id="1265685"/>
    <lineage>
        <taxon>Bacteria</taxon>
        <taxon>Bacillati</taxon>
        <taxon>Bacillota</taxon>
        <taxon>Bacilli</taxon>
        <taxon>Bacillales</taxon>
        <taxon>Caryophanaceae</taxon>
        <taxon>Bhargavaea</taxon>
    </lineage>
</organism>
<evidence type="ECO:0000256" key="1">
    <source>
        <dbReference type="SAM" id="MobiDB-lite"/>
    </source>
</evidence>
<comment type="caution">
    <text evidence="3">The sequence shown here is derived from an EMBL/GenBank/DDBJ whole genome shotgun (WGS) entry which is preliminary data.</text>
</comment>
<dbReference type="Proteomes" id="UP001549099">
    <property type="component" value="Unassembled WGS sequence"/>
</dbReference>
<dbReference type="EMBL" id="JBEPLW010000012">
    <property type="protein sequence ID" value="MET3575785.1"/>
    <property type="molecule type" value="Genomic_DNA"/>
</dbReference>
<feature type="signal peptide" evidence="2">
    <location>
        <begin position="1"/>
        <end position="25"/>
    </location>
</feature>
<protein>
    <submittedName>
        <fullName evidence="3">Small secreted protein</fullName>
    </submittedName>
</protein>
<feature type="chain" id="PRO_5046593059" evidence="2">
    <location>
        <begin position="26"/>
        <end position="236"/>
    </location>
</feature>
<evidence type="ECO:0000256" key="2">
    <source>
        <dbReference type="SAM" id="SignalP"/>
    </source>
</evidence>
<proteinExistence type="predicted"/>
<feature type="region of interest" description="Disordered" evidence="1">
    <location>
        <begin position="23"/>
        <end position="103"/>
    </location>
</feature>
<feature type="compositionally biased region" description="Basic and acidic residues" evidence="1">
    <location>
        <begin position="59"/>
        <end position="95"/>
    </location>
</feature>
<gene>
    <name evidence="3" type="ORF">ABID49_001691</name>
</gene>
<reference evidence="3 4" key="1">
    <citation type="submission" date="2024-06" db="EMBL/GenBank/DDBJ databases">
        <title>Genomic Encyclopedia of Type Strains, Phase IV (KMG-IV): sequencing the most valuable type-strain genomes for metagenomic binning, comparative biology and taxonomic classification.</title>
        <authorList>
            <person name="Goeker M."/>
        </authorList>
    </citation>
    <scope>NUCLEOTIDE SEQUENCE [LARGE SCALE GENOMIC DNA]</scope>
    <source>
        <strain evidence="3 4">DSM 26128</strain>
    </source>
</reference>
<sequence length="236" mass="25359">MTAKWKILSLSAVAALMLAACNTGGDKGASADPSGDGDAVTEENNTGTDTETDSGNSENADKEGGTEDQQEPDKQEERGPDRELVYQKDGSEQRGKAVLTDSDEQDYSVYLLDGFELTSEEPGRDSLYSTEDEQNFMRIEVFGEDGSDYTNTVTTMEETLKSTGADPEEVIGKYSLAEDPSVEELVLKQAKSDEVLMTGAVFVTSGKIVRLTVFDKPDGAMTDAFLTMGATVGPKK</sequence>
<accession>A0ABV2GBW0</accession>
<evidence type="ECO:0000313" key="3">
    <source>
        <dbReference type="EMBL" id="MET3575785.1"/>
    </source>
</evidence>
<keyword evidence="4" id="KW-1185">Reference proteome</keyword>
<keyword evidence="2" id="KW-0732">Signal</keyword>